<proteinExistence type="predicted"/>
<sequence length="61" mass="7054">MLTTRACRWATEQLRREHGSITGLARQLATTWRTVWTSIEPILARAARRVRLHRGHHPRGG</sequence>
<name>A0ABW4RWC1_9ACTN</name>
<gene>
    <name evidence="2" type="ORF">ACFSCS_09995</name>
</gene>
<organism evidence="2 3">
    <name type="scientific">Luteococcus peritonei</name>
    <dbReference type="NCBI Taxonomy" id="88874"/>
    <lineage>
        <taxon>Bacteria</taxon>
        <taxon>Bacillati</taxon>
        <taxon>Actinomycetota</taxon>
        <taxon>Actinomycetes</taxon>
        <taxon>Propionibacteriales</taxon>
        <taxon>Propionibacteriaceae</taxon>
        <taxon>Luteococcus</taxon>
    </lineage>
</organism>
<keyword evidence="3" id="KW-1185">Reference proteome</keyword>
<comment type="caution">
    <text evidence="2">The sequence shown here is derived from an EMBL/GenBank/DDBJ whole genome shotgun (WGS) entry which is preliminary data.</text>
</comment>
<reference evidence="3" key="1">
    <citation type="journal article" date="2019" name="Int. J. Syst. Evol. Microbiol.">
        <title>The Global Catalogue of Microorganisms (GCM) 10K type strain sequencing project: providing services to taxonomists for standard genome sequencing and annotation.</title>
        <authorList>
            <consortium name="The Broad Institute Genomics Platform"/>
            <consortium name="The Broad Institute Genome Sequencing Center for Infectious Disease"/>
            <person name="Wu L."/>
            <person name="Ma J."/>
        </authorList>
    </citation>
    <scope>NUCLEOTIDE SEQUENCE [LARGE SCALE GENOMIC DNA]</scope>
    <source>
        <strain evidence="3">CAIM 431</strain>
    </source>
</reference>
<accession>A0ABW4RWC1</accession>
<dbReference type="RefSeq" id="WP_343873718.1">
    <property type="nucleotide sequence ID" value="NZ_BAAAIX010000019.1"/>
</dbReference>
<dbReference type="InterPro" id="IPR032877">
    <property type="entry name" value="Transposase_HTH"/>
</dbReference>
<dbReference type="Pfam" id="PF13542">
    <property type="entry name" value="HTH_Tnp_ISL3"/>
    <property type="match status" value="1"/>
</dbReference>
<evidence type="ECO:0000313" key="3">
    <source>
        <dbReference type="Proteomes" id="UP001597326"/>
    </source>
</evidence>
<evidence type="ECO:0000259" key="1">
    <source>
        <dbReference type="Pfam" id="PF13542"/>
    </source>
</evidence>
<dbReference type="EMBL" id="JBHUFZ010000022">
    <property type="protein sequence ID" value="MFD1890506.1"/>
    <property type="molecule type" value="Genomic_DNA"/>
</dbReference>
<feature type="domain" description="Transposase IS204/IS1001/IS1096/IS1165 helix-turn-helix" evidence="1">
    <location>
        <begin position="3"/>
        <end position="37"/>
    </location>
</feature>
<evidence type="ECO:0000313" key="2">
    <source>
        <dbReference type="EMBL" id="MFD1890506.1"/>
    </source>
</evidence>
<dbReference type="Proteomes" id="UP001597326">
    <property type="component" value="Unassembled WGS sequence"/>
</dbReference>
<protein>
    <submittedName>
        <fullName evidence="2">Helix-turn-helix domain-containing protein</fullName>
    </submittedName>
</protein>